<name>A0A9W9L4C3_9EURO</name>
<proteinExistence type="predicted"/>
<dbReference type="Proteomes" id="UP001149079">
    <property type="component" value="Unassembled WGS sequence"/>
</dbReference>
<dbReference type="EMBL" id="JAPQKL010000003">
    <property type="protein sequence ID" value="KAJ5138253.1"/>
    <property type="molecule type" value="Genomic_DNA"/>
</dbReference>
<organism evidence="1 2">
    <name type="scientific">Penicillium bovifimosum</name>
    <dbReference type="NCBI Taxonomy" id="126998"/>
    <lineage>
        <taxon>Eukaryota</taxon>
        <taxon>Fungi</taxon>
        <taxon>Dikarya</taxon>
        <taxon>Ascomycota</taxon>
        <taxon>Pezizomycotina</taxon>
        <taxon>Eurotiomycetes</taxon>
        <taxon>Eurotiomycetidae</taxon>
        <taxon>Eurotiales</taxon>
        <taxon>Aspergillaceae</taxon>
        <taxon>Penicillium</taxon>
    </lineage>
</organism>
<evidence type="ECO:0000313" key="1">
    <source>
        <dbReference type="EMBL" id="KAJ5138253.1"/>
    </source>
</evidence>
<gene>
    <name evidence="1" type="ORF">N7515_003101</name>
</gene>
<sequence>MPETSYIFYDGSMFPYPVLLDNCTNNDHDDSLPAGESSFSIIVAVASIDKSCRMGQPSSCSFACVGRTHVTEANIQLIRTYHPSLSHLGQVLLVEESEQRRMGVIIQTKPISAHAGGL</sequence>
<comment type="caution">
    <text evidence="1">The sequence shown here is derived from an EMBL/GenBank/DDBJ whole genome shotgun (WGS) entry which is preliminary data.</text>
</comment>
<protein>
    <submittedName>
        <fullName evidence="1">Uncharacterized protein</fullName>
    </submittedName>
</protein>
<reference evidence="1" key="1">
    <citation type="submission" date="2022-11" db="EMBL/GenBank/DDBJ databases">
        <authorList>
            <person name="Petersen C."/>
        </authorList>
    </citation>
    <scope>NUCLEOTIDE SEQUENCE</scope>
    <source>
        <strain evidence="1">IBT 22155</strain>
    </source>
</reference>
<reference evidence="1" key="2">
    <citation type="journal article" date="2023" name="IMA Fungus">
        <title>Comparative genomic study of the Penicillium genus elucidates a diverse pangenome and 15 lateral gene transfer events.</title>
        <authorList>
            <person name="Petersen C."/>
            <person name="Sorensen T."/>
            <person name="Nielsen M.R."/>
            <person name="Sondergaard T.E."/>
            <person name="Sorensen J.L."/>
            <person name="Fitzpatrick D.A."/>
            <person name="Frisvad J.C."/>
            <person name="Nielsen K.L."/>
        </authorList>
    </citation>
    <scope>NUCLEOTIDE SEQUENCE</scope>
    <source>
        <strain evidence="1">IBT 22155</strain>
    </source>
</reference>
<dbReference type="AlphaFoldDB" id="A0A9W9L4C3"/>
<dbReference type="RefSeq" id="XP_056522902.1">
    <property type="nucleotide sequence ID" value="XM_056663845.1"/>
</dbReference>
<dbReference type="GeneID" id="81403015"/>
<evidence type="ECO:0000313" key="2">
    <source>
        <dbReference type="Proteomes" id="UP001149079"/>
    </source>
</evidence>
<keyword evidence="2" id="KW-1185">Reference proteome</keyword>
<accession>A0A9W9L4C3</accession>